<protein>
    <recommendedName>
        <fullName evidence="3">Ankyrin repeat protein</fullName>
    </recommendedName>
</protein>
<reference evidence="1" key="2">
    <citation type="submission" date="2023-05" db="EMBL/GenBank/DDBJ databases">
        <authorList>
            <consortium name="Lawrence Berkeley National Laboratory"/>
            <person name="Steindorff A."/>
            <person name="Hensen N."/>
            <person name="Bonometti L."/>
            <person name="Westerberg I."/>
            <person name="Brannstrom I.O."/>
            <person name="Guillou S."/>
            <person name="Cros-Aarteil S."/>
            <person name="Calhoun S."/>
            <person name="Haridas S."/>
            <person name="Kuo A."/>
            <person name="Mondo S."/>
            <person name="Pangilinan J."/>
            <person name="Riley R."/>
            <person name="Labutti K."/>
            <person name="Andreopoulos B."/>
            <person name="Lipzen A."/>
            <person name="Chen C."/>
            <person name="Yanf M."/>
            <person name="Daum C."/>
            <person name="Ng V."/>
            <person name="Clum A."/>
            <person name="Ohm R."/>
            <person name="Martin F."/>
            <person name="Silar P."/>
            <person name="Natvig D."/>
            <person name="Lalanne C."/>
            <person name="Gautier V."/>
            <person name="Ament-Velasquez S.L."/>
            <person name="Kruys A."/>
            <person name="Hutchinson M.I."/>
            <person name="Powell A.J."/>
            <person name="Barry K."/>
            <person name="Miller A.N."/>
            <person name="Grigoriev I.V."/>
            <person name="Debuchy R."/>
            <person name="Gladieux P."/>
            <person name="Thoren M.H."/>
            <person name="Johannesson H."/>
        </authorList>
    </citation>
    <scope>NUCLEOTIDE SEQUENCE</scope>
    <source>
        <strain evidence="1">CBS 757.83</strain>
    </source>
</reference>
<comment type="caution">
    <text evidence="1">The sequence shown here is derived from an EMBL/GenBank/DDBJ whole genome shotgun (WGS) entry which is preliminary data.</text>
</comment>
<dbReference type="SUPFAM" id="SSF48403">
    <property type="entry name" value="Ankyrin repeat"/>
    <property type="match status" value="1"/>
</dbReference>
<dbReference type="Proteomes" id="UP001305647">
    <property type="component" value="Unassembled WGS sequence"/>
</dbReference>
<dbReference type="InterPro" id="IPR002110">
    <property type="entry name" value="Ankyrin_rpt"/>
</dbReference>
<evidence type="ECO:0000313" key="1">
    <source>
        <dbReference type="EMBL" id="KAK4106667.1"/>
    </source>
</evidence>
<dbReference type="Pfam" id="PF00023">
    <property type="entry name" value="Ank"/>
    <property type="match status" value="1"/>
</dbReference>
<sequence>MWVVIVVSLLNKAYDDGRLEAMRKVLEEVPADLEEVFNKLLSKDHPNKGRDDTHAPITGHTIQRRITASSKGLNKALIGDSASVQFIHLSVNDFLFRNQRLPRLDQTLQPDPISASHGQLWDRFWSDIKRVGIASTSEQHMRRLGDNYPFLLYAASYVFDHAEKALSGGAMRDGIVRWLQTRDVCHQKLVTIILAEGGADVNAQAGKYGNALHAASYRGLAEIVRQLLEHGAQQRADVHGPDKRKEIVTDTVFEDRAKWLVGSSYSCSEADTWLFRHCVRLALRH</sequence>
<dbReference type="Gene3D" id="1.25.40.20">
    <property type="entry name" value="Ankyrin repeat-containing domain"/>
    <property type="match status" value="1"/>
</dbReference>
<gene>
    <name evidence="1" type="ORF">N658DRAFT_482468</name>
</gene>
<proteinExistence type="predicted"/>
<name>A0AAN6QAK5_9PEZI</name>
<reference evidence="1" key="1">
    <citation type="journal article" date="2023" name="Mol. Phylogenet. Evol.">
        <title>Genome-scale phylogeny and comparative genomics of the fungal order Sordariales.</title>
        <authorList>
            <person name="Hensen N."/>
            <person name="Bonometti L."/>
            <person name="Westerberg I."/>
            <person name="Brannstrom I.O."/>
            <person name="Guillou S."/>
            <person name="Cros-Aarteil S."/>
            <person name="Calhoun S."/>
            <person name="Haridas S."/>
            <person name="Kuo A."/>
            <person name="Mondo S."/>
            <person name="Pangilinan J."/>
            <person name="Riley R."/>
            <person name="LaButti K."/>
            <person name="Andreopoulos B."/>
            <person name="Lipzen A."/>
            <person name="Chen C."/>
            <person name="Yan M."/>
            <person name="Daum C."/>
            <person name="Ng V."/>
            <person name="Clum A."/>
            <person name="Steindorff A."/>
            <person name="Ohm R.A."/>
            <person name="Martin F."/>
            <person name="Silar P."/>
            <person name="Natvig D.O."/>
            <person name="Lalanne C."/>
            <person name="Gautier V."/>
            <person name="Ament-Velasquez S.L."/>
            <person name="Kruys A."/>
            <person name="Hutchinson M.I."/>
            <person name="Powell A.J."/>
            <person name="Barry K."/>
            <person name="Miller A.N."/>
            <person name="Grigoriev I.V."/>
            <person name="Debuchy R."/>
            <person name="Gladieux P."/>
            <person name="Hiltunen Thoren M."/>
            <person name="Johannesson H."/>
        </authorList>
    </citation>
    <scope>NUCLEOTIDE SEQUENCE</scope>
    <source>
        <strain evidence="1">CBS 757.83</strain>
    </source>
</reference>
<accession>A0AAN6QAK5</accession>
<dbReference type="InterPro" id="IPR036770">
    <property type="entry name" value="Ankyrin_rpt-contain_sf"/>
</dbReference>
<organism evidence="1 2">
    <name type="scientific">Parathielavia hyrcaniae</name>
    <dbReference type="NCBI Taxonomy" id="113614"/>
    <lineage>
        <taxon>Eukaryota</taxon>
        <taxon>Fungi</taxon>
        <taxon>Dikarya</taxon>
        <taxon>Ascomycota</taxon>
        <taxon>Pezizomycotina</taxon>
        <taxon>Sordariomycetes</taxon>
        <taxon>Sordariomycetidae</taxon>
        <taxon>Sordariales</taxon>
        <taxon>Chaetomiaceae</taxon>
        <taxon>Parathielavia</taxon>
    </lineage>
</organism>
<dbReference type="AlphaFoldDB" id="A0AAN6QAK5"/>
<evidence type="ECO:0008006" key="3">
    <source>
        <dbReference type="Google" id="ProtNLM"/>
    </source>
</evidence>
<dbReference type="EMBL" id="MU863624">
    <property type="protein sequence ID" value="KAK4106667.1"/>
    <property type="molecule type" value="Genomic_DNA"/>
</dbReference>
<evidence type="ECO:0000313" key="2">
    <source>
        <dbReference type="Proteomes" id="UP001305647"/>
    </source>
</evidence>
<keyword evidence="2" id="KW-1185">Reference proteome</keyword>